<protein>
    <recommendedName>
        <fullName evidence="2">Lipoprotein</fullName>
    </recommendedName>
</protein>
<gene>
    <name evidence="1" type="ORF">NT6N_23830</name>
</gene>
<evidence type="ECO:0008006" key="2">
    <source>
        <dbReference type="Google" id="ProtNLM"/>
    </source>
</evidence>
<dbReference type="KEGG" id="osu:NT6N_23830"/>
<proteinExistence type="predicted"/>
<dbReference type="PROSITE" id="PS51257">
    <property type="entry name" value="PROKAR_LIPOPROTEIN"/>
    <property type="match status" value="1"/>
</dbReference>
<reference evidence="1" key="1">
    <citation type="submission" date="2024-07" db="EMBL/GenBank/DDBJ databases">
        <title>Complete genome sequence of Verrucomicrobiaceae bacterium NT6N.</title>
        <authorList>
            <person name="Huang C."/>
            <person name="Takami H."/>
            <person name="Hamasaki K."/>
        </authorList>
    </citation>
    <scope>NUCLEOTIDE SEQUENCE</scope>
    <source>
        <strain evidence="1">NT6N</strain>
    </source>
</reference>
<evidence type="ECO:0000313" key="1">
    <source>
        <dbReference type="EMBL" id="BDS07343.1"/>
    </source>
</evidence>
<accession>A0AAT9FMZ1</accession>
<name>A0AAT9FMZ1_9BACT</name>
<dbReference type="EMBL" id="AP026866">
    <property type="protein sequence ID" value="BDS07343.1"/>
    <property type="molecule type" value="Genomic_DNA"/>
</dbReference>
<sequence length="145" mass="16505">MNNNIIRTVLGCVALLTIGCHERQEPERTAPKEVNIKMHKWIGKEVHIEFTNEILVKELEGQLKKRSSLTCILNDVDEDVLYLLYENSIYWIDAWNIKAVRLNKETEQGASSDAIPSVSQKPLRAKIVNGGESVLQCAVELYVRQ</sequence>
<organism evidence="1">
    <name type="scientific">Oceaniferula spumae</name>
    <dbReference type="NCBI Taxonomy" id="2979115"/>
    <lineage>
        <taxon>Bacteria</taxon>
        <taxon>Pseudomonadati</taxon>
        <taxon>Verrucomicrobiota</taxon>
        <taxon>Verrucomicrobiia</taxon>
        <taxon>Verrucomicrobiales</taxon>
        <taxon>Verrucomicrobiaceae</taxon>
        <taxon>Oceaniferula</taxon>
    </lineage>
</organism>
<dbReference type="AlphaFoldDB" id="A0AAT9FMZ1"/>